<comment type="caution">
    <text evidence="3">The sequence shown here is derived from an EMBL/GenBank/DDBJ whole genome shotgun (WGS) entry which is preliminary data.</text>
</comment>
<reference evidence="3 4" key="1">
    <citation type="journal article" date="2019" name="Nat. Med.">
        <title>A library of human gut bacterial isolates paired with longitudinal multiomics data enables mechanistic microbiome research.</title>
        <authorList>
            <person name="Poyet M."/>
            <person name="Groussin M."/>
            <person name="Gibbons S.M."/>
            <person name="Avila-Pacheco J."/>
            <person name="Jiang X."/>
            <person name="Kearney S.M."/>
            <person name="Perrotta A.R."/>
            <person name="Berdy B."/>
            <person name="Zhao S."/>
            <person name="Lieberman T.D."/>
            <person name="Swanson P.K."/>
            <person name="Smith M."/>
            <person name="Roesemann S."/>
            <person name="Alexander J.E."/>
            <person name="Rich S.A."/>
            <person name="Livny J."/>
            <person name="Vlamakis H."/>
            <person name="Clish C."/>
            <person name="Bullock K."/>
            <person name="Deik A."/>
            <person name="Scott J."/>
            <person name="Pierce K.A."/>
            <person name="Xavier R.J."/>
            <person name="Alm E.J."/>
        </authorList>
    </citation>
    <scope>NUCLEOTIDE SEQUENCE [LARGE SCALE GENOMIC DNA]</scope>
    <source>
        <strain evidence="3 4">BIOML-A2</strain>
    </source>
</reference>
<organism evidence="3 4">
    <name type="scientific">Flavonifractor plautii</name>
    <name type="common">Fusobacterium plautii</name>
    <dbReference type="NCBI Taxonomy" id="292800"/>
    <lineage>
        <taxon>Bacteria</taxon>
        <taxon>Bacillati</taxon>
        <taxon>Bacillota</taxon>
        <taxon>Clostridia</taxon>
        <taxon>Eubacteriales</taxon>
        <taxon>Oscillospiraceae</taxon>
        <taxon>Flavonifractor</taxon>
    </lineage>
</organism>
<feature type="domain" description="GNAT-like C-terminal" evidence="2">
    <location>
        <begin position="282"/>
        <end position="464"/>
    </location>
</feature>
<protein>
    <submittedName>
        <fullName evidence="3">Uncharacterized protein</fullName>
    </submittedName>
</protein>
<dbReference type="InterPro" id="IPR054340">
    <property type="entry name" value="GNAT-like_C_phage-like"/>
</dbReference>
<accession>A0A6I2R5N3</accession>
<dbReference type="Pfam" id="PF22555">
    <property type="entry name" value="DAM-like-phage1"/>
    <property type="match status" value="1"/>
</dbReference>
<evidence type="ECO:0000313" key="3">
    <source>
        <dbReference type="EMBL" id="MSB19037.1"/>
    </source>
</evidence>
<dbReference type="EMBL" id="WKPR01000004">
    <property type="protein sequence ID" value="MSB19037.1"/>
    <property type="molecule type" value="Genomic_DNA"/>
</dbReference>
<dbReference type="InterPro" id="IPR054341">
    <property type="entry name" value="GNAT-like_N"/>
</dbReference>
<name>A0A6I2R5N3_FLAPL</name>
<evidence type="ECO:0000313" key="4">
    <source>
        <dbReference type="Proteomes" id="UP000434475"/>
    </source>
</evidence>
<feature type="domain" description="GNAT-like N-terminal" evidence="1">
    <location>
        <begin position="2"/>
        <end position="273"/>
    </location>
</feature>
<sequence length="468" mass="53374">MFYGSVPAEAQAIMNKIVKAWDVTDIYVGCSGNFTLEKFIGPLGKFRLHSNDVTMYSQCLAAHFLREHVPLELSEEGEAQFPWLQDYMKTDVDRIATMLLCSRIVAYTDKGDNPYYKMMLEESIRQFPAMHEKTVQKVSANTLTISSYYNGDAMDFVKEAPADAGFISFPPFKKAGKAFVKDFAKLEKMFKFTPPEYGFFDEELLKEYFRQIMTKKEWCFGTDMRLQGDEFTEHLKGMTKTTNRGIPIYLYASSGHPQIVTPLQSTTQANIKKFGQGMEMGDDIRLYELSNDAFQTLRSQYMNINIRPGSATLAIGVVVDGYLIGVYAFSAAPSVAQWDKHIETPTVYLLSDFPVEPTDYKHLAKLVLYAALSKESKRIAERITKKRAASLVTTAFSKNPESMKYRGLFKVLNRKHNDSLQKADWAKDIDPANAYYLQPYEINYGAPMGQWTLKEGLALWKKKHSQKR</sequence>
<dbReference type="RefSeq" id="WP_172697399.1">
    <property type="nucleotide sequence ID" value="NZ_JADMVC010000001.1"/>
</dbReference>
<dbReference type="Proteomes" id="UP000434475">
    <property type="component" value="Unassembled WGS sequence"/>
</dbReference>
<proteinExistence type="predicted"/>
<gene>
    <name evidence="3" type="ORF">GKE97_05840</name>
</gene>
<dbReference type="AlphaFoldDB" id="A0A6I2R5N3"/>
<dbReference type="Pfam" id="PF22559">
    <property type="entry name" value="GNAT-phage-like"/>
    <property type="match status" value="1"/>
</dbReference>
<evidence type="ECO:0000259" key="1">
    <source>
        <dbReference type="Pfam" id="PF22555"/>
    </source>
</evidence>
<evidence type="ECO:0000259" key="2">
    <source>
        <dbReference type="Pfam" id="PF22559"/>
    </source>
</evidence>